<evidence type="ECO:0000313" key="2">
    <source>
        <dbReference type="Proteomes" id="UP001501257"/>
    </source>
</evidence>
<dbReference type="RefSeq" id="WP_210101508.1">
    <property type="nucleotide sequence ID" value="NZ_BAABLK010000027.1"/>
</dbReference>
<proteinExistence type="predicted"/>
<organism evidence="1 2">
    <name type="scientific">Paeniglutamicibacter antarcticus</name>
    <dbReference type="NCBI Taxonomy" id="494023"/>
    <lineage>
        <taxon>Bacteria</taxon>
        <taxon>Bacillati</taxon>
        <taxon>Actinomycetota</taxon>
        <taxon>Actinomycetes</taxon>
        <taxon>Micrococcales</taxon>
        <taxon>Micrococcaceae</taxon>
        <taxon>Paeniglutamicibacter</taxon>
    </lineage>
</organism>
<gene>
    <name evidence="1" type="ORF">GCM10025778_17940</name>
</gene>
<name>A0ABP9TLF8_9MICC</name>
<comment type="caution">
    <text evidence="1">The sequence shown here is derived from an EMBL/GenBank/DDBJ whole genome shotgun (WGS) entry which is preliminary data.</text>
</comment>
<keyword evidence="2" id="KW-1185">Reference proteome</keyword>
<sequence length="86" mass="9028">MTTSTTSTTAPQSIDLNANGRGFNHFALKNQITESIVMGTPVTALCGATYVIQAQGGGTARGPKLAVCAMCKDLHENMIERNNAKS</sequence>
<dbReference type="Proteomes" id="UP001501257">
    <property type="component" value="Unassembled WGS sequence"/>
</dbReference>
<dbReference type="EMBL" id="BAABLK010000027">
    <property type="protein sequence ID" value="GAA5227261.1"/>
    <property type="molecule type" value="Genomic_DNA"/>
</dbReference>
<evidence type="ECO:0008006" key="3">
    <source>
        <dbReference type="Google" id="ProtNLM"/>
    </source>
</evidence>
<dbReference type="InterPro" id="IPR021400">
    <property type="entry name" value="DUF3039"/>
</dbReference>
<reference evidence="2" key="1">
    <citation type="journal article" date="2019" name="Int. J. Syst. Evol. Microbiol.">
        <title>The Global Catalogue of Microorganisms (GCM) 10K type strain sequencing project: providing services to taxonomists for standard genome sequencing and annotation.</title>
        <authorList>
            <consortium name="The Broad Institute Genomics Platform"/>
            <consortium name="The Broad Institute Genome Sequencing Center for Infectious Disease"/>
            <person name="Wu L."/>
            <person name="Ma J."/>
        </authorList>
    </citation>
    <scope>NUCLEOTIDE SEQUENCE [LARGE SCALE GENOMIC DNA]</scope>
    <source>
        <strain evidence="2">JCM 18952</strain>
    </source>
</reference>
<accession>A0ABP9TLF8</accession>
<evidence type="ECO:0000313" key="1">
    <source>
        <dbReference type="EMBL" id="GAA5227261.1"/>
    </source>
</evidence>
<dbReference type="Pfam" id="PF11238">
    <property type="entry name" value="DUF3039"/>
    <property type="match status" value="1"/>
</dbReference>
<protein>
    <recommendedName>
        <fullName evidence="3">DUF3039 family protein</fullName>
    </recommendedName>
</protein>